<keyword evidence="2" id="KW-0808">Transferase</keyword>
<dbReference type="PROSITE" id="PS51186">
    <property type="entry name" value="GNAT"/>
    <property type="match status" value="1"/>
</dbReference>
<organism evidence="2 3">
    <name type="scientific">Tenacibaculum gallaicum</name>
    <dbReference type="NCBI Taxonomy" id="561505"/>
    <lineage>
        <taxon>Bacteria</taxon>
        <taxon>Pseudomonadati</taxon>
        <taxon>Bacteroidota</taxon>
        <taxon>Flavobacteriia</taxon>
        <taxon>Flavobacteriales</taxon>
        <taxon>Flavobacteriaceae</taxon>
        <taxon>Tenacibaculum</taxon>
    </lineage>
</organism>
<dbReference type="Gene3D" id="3.40.630.30">
    <property type="match status" value="1"/>
</dbReference>
<evidence type="ECO:0000313" key="2">
    <source>
        <dbReference type="EMBL" id="REH48911.1"/>
    </source>
</evidence>
<dbReference type="OrthoDB" id="9798081at2"/>
<dbReference type="EMBL" id="QUNS01000005">
    <property type="protein sequence ID" value="REH48911.1"/>
    <property type="molecule type" value="Genomic_DNA"/>
</dbReference>
<comment type="caution">
    <text evidence="2">The sequence shown here is derived from an EMBL/GenBank/DDBJ whole genome shotgun (WGS) entry which is preliminary data.</text>
</comment>
<accession>A0A3E0HR93</accession>
<dbReference type="PANTHER" id="PTHR43792">
    <property type="entry name" value="GNAT FAMILY, PUTATIVE (AFU_ORTHOLOGUE AFUA_3G00765)-RELATED-RELATED"/>
    <property type="match status" value="1"/>
</dbReference>
<proteinExistence type="predicted"/>
<dbReference type="RefSeq" id="WP_115901450.1">
    <property type="nucleotide sequence ID" value="NZ_QUNS01000005.1"/>
</dbReference>
<evidence type="ECO:0000259" key="1">
    <source>
        <dbReference type="PROSITE" id="PS51186"/>
    </source>
</evidence>
<dbReference type="InterPro" id="IPR000182">
    <property type="entry name" value="GNAT_dom"/>
</dbReference>
<gene>
    <name evidence="2" type="ORF">C7448_105194</name>
</gene>
<dbReference type="InterPro" id="IPR016181">
    <property type="entry name" value="Acyl_CoA_acyltransferase"/>
</dbReference>
<dbReference type="GO" id="GO:0016747">
    <property type="term" value="F:acyltransferase activity, transferring groups other than amino-acyl groups"/>
    <property type="evidence" value="ECO:0007669"/>
    <property type="project" value="InterPro"/>
</dbReference>
<dbReference type="SUPFAM" id="SSF55729">
    <property type="entry name" value="Acyl-CoA N-acyltransferases (Nat)"/>
    <property type="match status" value="1"/>
</dbReference>
<sequence length="171" mass="19687">MSSQYQTERLIIRPTNTEDTNFIFNLFNSPKWIENIGDRNVTSTTHAKQYIETVMLEQLKQLGYSSYTVIRQSDNEKIGTVGLYNRDGVDGIDFGFAFLPQFEGKGYAFESASKIKEVAVNEFKIQNLVAITRPSNTGSQKLLNKLGFNFKKDIILPKHEFKEWLLYTINK</sequence>
<dbReference type="Pfam" id="PF13302">
    <property type="entry name" value="Acetyltransf_3"/>
    <property type="match status" value="1"/>
</dbReference>
<name>A0A3E0HR93_9FLAO</name>
<evidence type="ECO:0000313" key="3">
    <source>
        <dbReference type="Proteomes" id="UP000256884"/>
    </source>
</evidence>
<reference evidence="2 3" key="1">
    <citation type="submission" date="2018-08" db="EMBL/GenBank/DDBJ databases">
        <title>Genomic Encyclopedia of Type Strains, Phase IV (KMG-IV): sequencing the most valuable type-strain genomes for metagenomic binning, comparative biology and taxonomic classification.</title>
        <authorList>
            <person name="Goeker M."/>
        </authorList>
    </citation>
    <scope>NUCLEOTIDE SEQUENCE [LARGE SCALE GENOMIC DNA]</scope>
    <source>
        <strain evidence="2 3">DSM 18841</strain>
    </source>
</reference>
<keyword evidence="3" id="KW-1185">Reference proteome</keyword>
<dbReference type="PANTHER" id="PTHR43792:SF1">
    <property type="entry name" value="N-ACETYLTRANSFERASE DOMAIN-CONTAINING PROTEIN"/>
    <property type="match status" value="1"/>
</dbReference>
<dbReference type="AlphaFoldDB" id="A0A3E0HR93"/>
<dbReference type="InterPro" id="IPR051531">
    <property type="entry name" value="N-acetyltransferase"/>
</dbReference>
<feature type="domain" description="N-acetyltransferase" evidence="1">
    <location>
        <begin position="10"/>
        <end position="171"/>
    </location>
</feature>
<dbReference type="Proteomes" id="UP000256884">
    <property type="component" value="Unassembled WGS sequence"/>
</dbReference>
<protein>
    <submittedName>
        <fullName evidence="2">RimJ/RimL family protein N-acetyltransferase</fullName>
    </submittedName>
</protein>